<dbReference type="Gene3D" id="2.40.30.200">
    <property type="match status" value="1"/>
</dbReference>
<sequence length="281" mass="31868">MRNGFIFKDRHSSDFGVTVRTKSRPILPSVKENIVDLPYRDGGYDFSKANPFGREFYNDRIFTVTFNIYADNLAEIQRKLSLLSLWLCGEGELIFDDMPFSKWRGKVSEEVIYMPEHSGRKAVMEVSFRAEPFCKCIFNTDGPTLEMPFMLGANIPVDISCLFKFNISGSGDISVYNFGDRPVRPIVKLGASARNVTLSMNGKLLAFMSNGQTTIDFEKQNVKNTSGNILVSGDFFEFPSGRNKLHIVNSYSQNMTVEISYTPYFMYGEHFDDLEWGDGNA</sequence>
<comment type="caution">
    <text evidence="2">The sequence shown here is derived from an EMBL/GenBank/DDBJ whole genome shotgun (WGS) entry which is preliminary data.</text>
</comment>
<dbReference type="EMBL" id="JAJEQM010000011">
    <property type="protein sequence ID" value="MCC2210850.1"/>
    <property type="molecule type" value="Genomic_DNA"/>
</dbReference>
<dbReference type="InterPro" id="IPR008841">
    <property type="entry name" value="Siphovirus-type_tail_N"/>
</dbReference>
<evidence type="ECO:0000313" key="2">
    <source>
        <dbReference type="EMBL" id="MCC2210850.1"/>
    </source>
</evidence>
<dbReference type="RefSeq" id="WP_308456553.1">
    <property type="nucleotide sequence ID" value="NZ_JAJEQM010000011.1"/>
</dbReference>
<dbReference type="Proteomes" id="UP001198242">
    <property type="component" value="Unassembled WGS sequence"/>
</dbReference>
<dbReference type="Pfam" id="PF05709">
    <property type="entry name" value="Sipho_tail"/>
    <property type="match status" value="1"/>
</dbReference>
<evidence type="ECO:0000313" key="3">
    <source>
        <dbReference type="Proteomes" id="UP001198242"/>
    </source>
</evidence>
<feature type="domain" description="Siphovirus-type tail component RIFT-related" evidence="1">
    <location>
        <begin position="19"/>
        <end position="128"/>
    </location>
</feature>
<gene>
    <name evidence="2" type="ORF">LKE05_08630</name>
</gene>
<reference evidence="2 3" key="1">
    <citation type="submission" date="2021-10" db="EMBL/GenBank/DDBJ databases">
        <title>Anaerobic single-cell dispensing facilitates the cultivation of human gut bacteria.</title>
        <authorList>
            <person name="Afrizal A."/>
        </authorList>
    </citation>
    <scope>NUCLEOTIDE SEQUENCE [LARGE SCALE GENOMIC DNA]</scope>
    <source>
        <strain evidence="2 3">CLA-AA-H232</strain>
    </source>
</reference>
<evidence type="ECO:0000259" key="1">
    <source>
        <dbReference type="Pfam" id="PF05709"/>
    </source>
</evidence>
<accession>A0AAE3JAL4</accession>
<proteinExistence type="predicted"/>
<organism evidence="2 3">
    <name type="scientific">Hominilimicola fabiformis</name>
    <dbReference type="NCBI Taxonomy" id="2885356"/>
    <lineage>
        <taxon>Bacteria</taxon>
        <taxon>Bacillati</taxon>
        <taxon>Bacillota</taxon>
        <taxon>Clostridia</taxon>
        <taxon>Eubacteriales</taxon>
        <taxon>Oscillospiraceae</taxon>
        <taxon>Hominilimicola</taxon>
    </lineage>
</organism>
<dbReference type="AlphaFoldDB" id="A0AAE3JAL4"/>
<protein>
    <submittedName>
        <fullName evidence="2">Phage tail family protein</fullName>
    </submittedName>
</protein>
<keyword evidence="3" id="KW-1185">Reference proteome</keyword>
<name>A0AAE3JAL4_9FIRM</name>